<organism evidence="7">
    <name type="scientific">Nakamurella sp. A5-74</name>
    <dbReference type="NCBI Taxonomy" id="3158264"/>
    <lineage>
        <taxon>Bacteria</taxon>
        <taxon>Bacillati</taxon>
        <taxon>Actinomycetota</taxon>
        <taxon>Actinomycetes</taxon>
        <taxon>Nakamurellales</taxon>
        <taxon>Nakamurellaceae</taxon>
        <taxon>Nakamurella</taxon>
    </lineage>
</organism>
<feature type="region of interest" description="Disordered" evidence="4">
    <location>
        <begin position="26"/>
        <end position="90"/>
    </location>
</feature>
<evidence type="ECO:0000256" key="2">
    <source>
        <dbReference type="ARBA" id="ARBA00007639"/>
    </source>
</evidence>
<evidence type="ECO:0000256" key="1">
    <source>
        <dbReference type="ARBA" id="ARBA00004196"/>
    </source>
</evidence>
<comment type="subcellular location">
    <subcellularLocation>
        <location evidence="1">Cell envelope</location>
    </subcellularLocation>
</comment>
<dbReference type="RefSeq" id="WP_353649872.1">
    <property type="nucleotide sequence ID" value="NZ_CP159218.1"/>
</dbReference>
<dbReference type="PROSITE" id="PS51257">
    <property type="entry name" value="PROKAR_LIPOPROTEIN"/>
    <property type="match status" value="1"/>
</dbReference>
<name>A0AAU8DSU3_9ACTN</name>
<gene>
    <name evidence="7" type="ORF">ABLG96_02595</name>
</gene>
<feature type="chain" id="PRO_5043380963" evidence="5">
    <location>
        <begin position="22"/>
        <end position="389"/>
    </location>
</feature>
<dbReference type="InterPro" id="IPR025997">
    <property type="entry name" value="SBP_2_dom"/>
</dbReference>
<dbReference type="EMBL" id="CP159218">
    <property type="protein sequence ID" value="XCG64259.1"/>
    <property type="molecule type" value="Genomic_DNA"/>
</dbReference>
<dbReference type="AlphaFoldDB" id="A0AAU8DSU3"/>
<protein>
    <submittedName>
        <fullName evidence="7">Sugar ABC transporter substrate-binding protein</fullName>
    </submittedName>
</protein>
<dbReference type="Gene3D" id="3.40.50.2300">
    <property type="match status" value="2"/>
</dbReference>
<keyword evidence="3 5" id="KW-0732">Signal</keyword>
<dbReference type="PANTHER" id="PTHR46847:SF1">
    <property type="entry name" value="D-ALLOSE-BINDING PERIPLASMIC PROTEIN-RELATED"/>
    <property type="match status" value="1"/>
</dbReference>
<dbReference type="PANTHER" id="PTHR46847">
    <property type="entry name" value="D-ALLOSE-BINDING PERIPLASMIC PROTEIN-RELATED"/>
    <property type="match status" value="1"/>
</dbReference>
<evidence type="ECO:0000313" key="7">
    <source>
        <dbReference type="EMBL" id="XCG64259.1"/>
    </source>
</evidence>
<accession>A0AAU8DSU3</accession>
<comment type="similarity">
    <text evidence="2">Belongs to the bacterial solute-binding protein 2 family.</text>
</comment>
<feature type="signal peptide" evidence="5">
    <location>
        <begin position="1"/>
        <end position="21"/>
    </location>
</feature>
<dbReference type="InterPro" id="IPR028082">
    <property type="entry name" value="Peripla_BP_I"/>
</dbReference>
<feature type="domain" description="Periplasmic binding protein" evidence="6">
    <location>
        <begin position="97"/>
        <end position="357"/>
    </location>
</feature>
<evidence type="ECO:0000256" key="5">
    <source>
        <dbReference type="SAM" id="SignalP"/>
    </source>
</evidence>
<dbReference type="SUPFAM" id="SSF53822">
    <property type="entry name" value="Periplasmic binding protein-like I"/>
    <property type="match status" value="1"/>
</dbReference>
<evidence type="ECO:0000259" key="6">
    <source>
        <dbReference type="Pfam" id="PF13407"/>
    </source>
</evidence>
<reference evidence="7" key="1">
    <citation type="submission" date="2024-05" db="EMBL/GenBank/DDBJ databases">
        <authorList>
            <person name="Cai S.Y."/>
            <person name="Jin L.M."/>
            <person name="Li H.R."/>
        </authorList>
    </citation>
    <scope>NUCLEOTIDE SEQUENCE</scope>
    <source>
        <strain evidence="7">A5-74</strain>
    </source>
</reference>
<feature type="compositionally biased region" description="Low complexity" evidence="4">
    <location>
        <begin position="26"/>
        <end position="84"/>
    </location>
</feature>
<sequence length="389" mass="38531">MKRSLKITGTAVLAATALVLAGCSKPASTSSSTTPVATPAAGSSSSAGASSDPGTSSGTDTSSDTGTTSAASSATSSALSSTSGSSGGGSTGKTLSVGFFGFAKANSFAQAAWAGVQEAAAANNATATFIDSNFDGPTQVNQLQDAVTSKRYDVVVIQANDGTAITPAVKQALAAGIKVVVEFTPIGGKFDTIEPQVDGVISIVDTPTNNGAGLAELGLGACKKLAVDPCKVAYLQGFANYPLDAARTQAVEDGLKAGGADLVASVVGGYTADAGRTAFQNVLQANPDVNVVIGSSQAIAGAAALAGDKNILFVGNGGSTQAFDGIKSGKWFGTYNIPEKTEGKTATELGLKAARGETVPTATDARDLTPYQALLTADKIAGQTADYSD</sequence>
<dbReference type="GO" id="GO:0030313">
    <property type="term" value="C:cell envelope"/>
    <property type="evidence" value="ECO:0007669"/>
    <property type="project" value="UniProtKB-SubCell"/>
</dbReference>
<evidence type="ECO:0000256" key="4">
    <source>
        <dbReference type="SAM" id="MobiDB-lite"/>
    </source>
</evidence>
<proteinExistence type="inferred from homology"/>
<dbReference type="CDD" id="cd01536">
    <property type="entry name" value="PBP1_ABC_sugar_binding-like"/>
    <property type="match status" value="1"/>
</dbReference>
<evidence type="ECO:0000256" key="3">
    <source>
        <dbReference type="ARBA" id="ARBA00022729"/>
    </source>
</evidence>
<dbReference type="GO" id="GO:0030246">
    <property type="term" value="F:carbohydrate binding"/>
    <property type="evidence" value="ECO:0007669"/>
    <property type="project" value="UniProtKB-ARBA"/>
</dbReference>
<dbReference type="Pfam" id="PF13407">
    <property type="entry name" value="Peripla_BP_4"/>
    <property type="match status" value="1"/>
</dbReference>